<comment type="subcellular location">
    <subcellularLocation>
        <location evidence="1">Cell outer membrane</location>
    </subcellularLocation>
</comment>
<comment type="similarity">
    <text evidence="2">Belongs to the outer membrane factor (OMF) (TC 1.B.17) family.</text>
</comment>
<evidence type="ECO:0000256" key="9">
    <source>
        <dbReference type="SAM" id="MobiDB-lite"/>
    </source>
</evidence>
<comment type="caution">
    <text evidence="12">The sequence shown here is derived from an EMBL/GenBank/DDBJ whole genome shotgun (WGS) entry which is preliminary data.</text>
</comment>
<keyword evidence="7" id="KW-0998">Cell outer membrane</keyword>
<dbReference type="NCBIfam" id="TIGR01844">
    <property type="entry name" value="type_I_sec_TolC"/>
    <property type="match status" value="1"/>
</dbReference>
<evidence type="ECO:0000256" key="3">
    <source>
        <dbReference type="ARBA" id="ARBA00022448"/>
    </source>
</evidence>
<keyword evidence="4" id="KW-1134">Transmembrane beta strand</keyword>
<dbReference type="InterPro" id="IPR003423">
    <property type="entry name" value="OMP_efflux"/>
</dbReference>
<dbReference type="InterPro" id="IPR006664">
    <property type="entry name" value="OMP_bac"/>
</dbReference>
<feature type="region of interest" description="Disordered" evidence="9">
    <location>
        <begin position="582"/>
        <end position="609"/>
    </location>
</feature>
<evidence type="ECO:0000256" key="1">
    <source>
        <dbReference type="ARBA" id="ARBA00004442"/>
    </source>
</evidence>
<dbReference type="SUPFAM" id="SSF56954">
    <property type="entry name" value="Outer membrane efflux proteins (OEP)"/>
    <property type="match status" value="1"/>
</dbReference>
<dbReference type="RefSeq" id="WP_189433895.1">
    <property type="nucleotide sequence ID" value="NZ_BNAO01000009.1"/>
</dbReference>
<dbReference type="SUPFAM" id="SSF103088">
    <property type="entry name" value="OmpA-like"/>
    <property type="match status" value="1"/>
</dbReference>
<feature type="signal peptide" evidence="10">
    <location>
        <begin position="1"/>
        <end position="21"/>
    </location>
</feature>
<dbReference type="Pfam" id="PF02321">
    <property type="entry name" value="OEP"/>
    <property type="match status" value="2"/>
</dbReference>
<dbReference type="Gene3D" id="3.30.1330.60">
    <property type="entry name" value="OmpA-like domain"/>
    <property type="match status" value="1"/>
</dbReference>
<keyword evidence="13" id="KW-1185">Reference proteome</keyword>
<evidence type="ECO:0000256" key="6">
    <source>
        <dbReference type="ARBA" id="ARBA00023136"/>
    </source>
</evidence>
<protein>
    <recommendedName>
        <fullName evidence="11">OmpA-like domain-containing protein</fullName>
    </recommendedName>
</protein>
<reference evidence="13" key="1">
    <citation type="journal article" date="2019" name="Int. J. Syst. Evol. Microbiol.">
        <title>The Global Catalogue of Microorganisms (GCM) 10K type strain sequencing project: providing services to taxonomists for standard genome sequencing and annotation.</title>
        <authorList>
            <consortium name="The Broad Institute Genomics Platform"/>
            <consortium name="The Broad Institute Genome Sequencing Center for Infectious Disease"/>
            <person name="Wu L."/>
            <person name="Ma J."/>
        </authorList>
    </citation>
    <scope>NUCLEOTIDE SEQUENCE [LARGE SCALE GENOMIC DNA]</scope>
    <source>
        <strain evidence="13">CGMCC 1.7003</strain>
    </source>
</reference>
<feature type="chain" id="PRO_5046613306" description="OmpA-like domain-containing protein" evidence="10">
    <location>
        <begin position="22"/>
        <end position="609"/>
    </location>
</feature>
<dbReference type="InterPro" id="IPR006665">
    <property type="entry name" value="OmpA-like"/>
</dbReference>
<dbReference type="Gene3D" id="1.20.1600.10">
    <property type="entry name" value="Outer membrane efflux proteins (OEP)"/>
    <property type="match status" value="1"/>
</dbReference>
<evidence type="ECO:0000313" key="12">
    <source>
        <dbReference type="EMBL" id="GHG75815.1"/>
    </source>
</evidence>
<keyword evidence="6 8" id="KW-0472">Membrane</keyword>
<name>A0ABQ3LA64_9ALTE</name>
<dbReference type="CDD" id="cd07185">
    <property type="entry name" value="OmpA_C-like"/>
    <property type="match status" value="1"/>
</dbReference>
<organism evidence="12 13">
    <name type="scientific">Alishewanella longhuensis</name>
    <dbReference type="NCBI Taxonomy" id="1091037"/>
    <lineage>
        <taxon>Bacteria</taxon>
        <taxon>Pseudomonadati</taxon>
        <taxon>Pseudomonadota</taxon>
        <taxon>Gammaproteobacteria</taxon>
        <taxon>Alteromonadales</taxon>
        <taxon>Alteromonadaceae</taxon>
        <taxon>Alishewanella</taxon>
    </lineage>
</organism>
<accession>A0ABQ3LA64</accession>
<dbReference type="PROSITE" id="PS51123">
    <property type="entry name" value="OMPA_2"/>
    <property type="match status" value="1"/>
</dbReference>
<evidence type="ECO:0000256" key="5">
    <source>
        <dbReference type="ARBA" id="ARBA00022692"/>
    </source>
</evidence>
<dbReference type="PRINTS" id="PR01021">
    <property type="entry name" value="OMPADOMAIN"/>
</dbReference>
<keyword evidence="10" id="KW-0732">Signal</keyword>
<keyword evidence="3" id="KW-0813">Transport</keyword>
<keyword evidence="5" id="KW-0812">Transmembrane</keyword>
<dbReference type="PANTHER" id="PTHR30026:SF22">
    <property type="entry name" value="OUTER MEMBRANE EFFLUX PROTEIN"/>
    <property type="match status" value="1"/>
</dbReference>
<evidence type="ECO:0000313" key="13">
    <source>
        <dbReference type="Proteomes" id="UP000659697"/>
    </source>
</evidence>
<dbReference type="Proteomes" id="UP000659697">
    <property type="component" value="Unassembled WGS sequence"/>
</dbReference>
<sequence>MKTNKIATLILLALGINSASASELTVADITKRAIESNPEVQAAWHTFLVSGHDVGLAQAGYKPTLDLNSGFGHQRRDYGIERQLNAGYAELSFNQMVYDGGRTRNEVKRFSQVQLVRYFELLDKVESTAAAAIAAYQDVLRQRELVALAQENLSKHLDVYKQIEQSSRAGVARAADLEQISGRVSLAESNVLVELSNLHDVSARYLRIVGQMPPSQLAPVRLGPNFLPSSANETISTAYRTNPAFHAAIRNISATESAVDSSKAGFRPQLNLTARYGTQNYDDLWQKNSQTEGRIGLEFRYNIYNGNRDQTAVRRALEEVNVAKDLRDKVCVDIRQTLQIAYNDVNKISEQIPVLNQHRLSSDKVRTAYKNQFDIGQRTLLDVLDSENEYFQAARAFTNANYDLSLAVTRTLAGMGQLLSSVDVARTGLPTLADLGAEPLEATPEEICGVTEIDNQLSSLRDDDGDGVPNYRDDCPDTPKGDKVDANGCSVFEEKQVTIGLNVFFAHDSDIIDQSYTEDITALANYLKRYPNTKVEIQGHTSAVGKEWYNQILSERRAKAVAAILGQRFGISADRISAKGYASSRPKVAGNSEQAHSQNRRIEASVTPK</sequence>
<dbReference type="Pfam" id="PF00691">
    <property type="entry name" value="OmpA"/>
    <property type="match status" value="1"/>
</dbReference>
<proteinExistence type="inferred from homology"/>
<gene>
    <name evidence="12" type="ORF">GCM10010919_30420</name>
</gene>
<evidence type="ECO:0000256" key="8">
    <source>
        <dbReference type="PROSITE-ProRule" id="PRU00473"/>
    </source>
</evidence>
<dbReference type="InterPro" id="IPR010130">
    <property type="entry name" value="T1SS_OMP_TolC"/>
</dbReference>
<evidence type="ECO:0000256" key="10">
    <source>
        <dbReference type="SAM" id="SignalP"/>
    </source>
</evidence>
<dbReference type="EMBL" id="BNAO01000009">
    <property type="protein sequence ID" value="GHG75815.1"/>
    <property type="molecule type" value="Genomic_DNA"/>
</dbReference>
<evidence type="ECO:0000256" key="7">
    <source>
        <dbReference type="ARBA" id="ARBA00023237"/>
    </source>
</evidence>
<dbReference type="InterPro" id="IPR036737">
    <property type="entry name" value="OmpA-like_sf"/>
</dbReference>
<feature type="domain" description="OmpA-like" evidence="11">
    <location>
        <begin position="492"/>
        <end position="609"/>
    </location>
</feature>
<evidence type="ECO:0000256" key="2">
    <source>
        <dbReference type="ARBA" id="ARBA00007613"/>
    </source>
</evidence>
<evidence type="ECO:0000259" key="11">
    <source>
        <dbReference type="PROSITE" id="PS51123"/>
    </source>
</evidence>
<evidence type="ECO:0000256" key="4">
    <source>
        <dbReference type="ARBA" id="ARBA00022452"/>
    </source>
</evidence>
<dbReference type="PANTHER" id="PTHR30026">
    <property type="entry name" value="OUTER MEMBRANE PROTEIN TOLC"/>
    <property type="match status" value="1"/>
</dbReference>
<dbReference type="InterPro" id="IPR051906">
    <property type="entry name" value="TolC-like"/>
</dbReference>